<accession>A0A1G6GM56</accession>
<dbReference type="AlphaFoldDB" id="A0A1G6GM56"/>
<dbReference type="CDD" id="cd02236">
    <property type="entry name" value="cupin_CV2614-like"/>
    <property type="match status" value="1"/>
</dbReference>
<dbReference type="Gene3D" id="2.60.120.10">
    <property type="entry name" value="Jelly Rolls"/>
    <property type="match status" value="1"/>
</dbReference>
<dbReference type="SUPFAM" id="SSF51182">
    <property type="entry name" value="RmlC-like cupins"/>
    <property type="match status" value="1"/>
</dbReference>
<dbReference type="Pfam" id="PF07883">
    <property type="entry name" value="Cupin_2"/>
    <property type="match status" value="1"/>
</dbReference>
<feature type="chain" id="PRO_5017345641" evidence="1">
    <location>
        <begin position="25"/>
        <end position="149"/>
    </location>
</feature>
<name>A0A1G6GM56_9GAMM</name>
<sequence length="149" mass="16116">MKIGSVAKGLTLFIAMGMTHIASAHENTESAKVDVLIKTQHAWDGSAYKEYPHGQPEVSVLKFNLKPNSVLPWHEHPYPNAGYVLSGTLTIQDKSGHSQTYQQGQGFAESVNHVHRGITGPDGAVLIVVYSGVKDVPPSISEPGEKPEF</sequence>
<dbReference type="OrthoDB" id="287220at2"/>
<dbReference type="RefSeq" id="WP_092746661.1">
    <property type="nucleotide sequence ID" value="NZ_FMYL01000001.1"/>
</dbReference>
<dbReference type="InterPro" id="IPR014710">
    <property type="entry name" value="RmlC-like_jellyroll"/>
</dbReference>
<evidence type="ECO:0000313" key="4">
    <source>
        <dbReference type="Proteomes" id="UP000242501"/>
    </source>
</evidence>
<organism evidence="3 4">
    <name type="scientific">Acinetobacter boissieri</name>
    <dbReference type="NCBI Taxonomy" id="1219383"/>
    <lineage>
        <taxon>Bacteria</taxon>
        <taxon>Pseudomonadati</taxon>
        <taxon>Pseudomonadota</taxon>
        <taxon>Gammaproteobacteria</taxon>
        <taxon>Moraxellales</taxon>
        <taxon>Moraxellaceae</taxon>
        <taxon>Acinetobacter</taxon>
    </lineage>
</organism>
<protein>
    <submittedName>
        <fullName evidence="3">Cupin domain-containing protein</fullName>
    </submittedName>
</protein>
<dbReference type="InterPro" id="IPR013096">
    <property type="entry name" value="Cupin_2"/>
</dbReference>
<evidence type="ECO:0000256" key="1">
    <source>
        <dbReference type="SAM" id="SignalP"/>
    </source>
</evidence>
<dbReference type="EMBL" id="FMYL01000001">
    <property type="protein sequence ID" value="SDB83070.1"/>
    <property type="molecule type" value="Genomic_DNA"/>
</dbReference>
<dbReference type="STRING" id="1219383.SAMN05421733_101413"/>
<dbReference type="Proteomes" id="UP000242501">
    <property type="component" value="Unassembled WGS sequence"/>
</dbReference>
<keyword evidence="4" id="KW-1185">Reference proteome</keyword>
<feature type="signal peptide" evidence="1">
    <location>
        <begin position="1"/>
        <end position="24"/>
    </location>
</feature>
<dbReference type="InterPro" id="IPR011051">
    <property type="entry name" value="RmlC_Cupin_sf"/>
</dbReference>
<reference evidence="4" key="1">
    <citation type="submission" date="2016-09" db="EMBL/GenBank/DDBJ databases">
        <authorList>
            <person name="Varghese N."/>
            <person name="Submissions S."/>
        </authorList>
    </citation>
    <scope>NUCLEOTIDE SEQUENCE [LARGE SCALE GENOMIC DNA]</scope>
    <source>
        <strain evidence="4">ANC 4422</strain>
    </source>
</reference>
<keyword evidence="1" id="KW-0732">Signal</keyword>
<evidence type="ECO:0000259" key="2">
    <source>
        <dbReference type="Pfam" id="PF07883"/>
    </source>
</evidence>
<evidence type="ECO:0000313" key="3">
    <source>
        <dbReference type="EMBL" id="SDB83070.1"/>
    </source>
</evidence>
<gene>
    <name evidence="3" type="ORF">SAMN05421733_101413</name>
</gene>
<proteinExistence type="predicted"/>
<feature type="domain" description="Cupin type-2" evidence="2">
    <location>
        <begin position="63"/>
        <end position="129"/>
    </location>
</feature>